<dbReference type="UniPathway" id="UPA00068">
    <property type="reaction ID" value="UER00108"/>
</dbReference>
<comment type="catalytic activity">
    <reaction evidence="6 7">
        <text>N-acetyl-L-glutamate 5-semialdehyde + phosphate + NADP(+) = N-acetyl-L-glutamyl 5-phosphate + NADPH + H(+)</text>
        <dbReference type="Rhea" id="RHEA:21588"/>
        <dbReference type="ChEBI" id="CHEBI:15378"/>
        <dbReference type="ChEBI" id="CHEBI:29123"/>
        <dbReference type="ChEBI" id="CHEBI:43474"/>
        <dbReference type="ChEBI" id="CHEBI:57783"/>
        <dbReference type="ChEBI" id="CHEBI:57936"/>
        <dbReference type="ChEBI" id="CHEBI:58349"/>
        <dbReference type="EC" id="1.2.1.38"/>
    </reaction>
</comment>
<comment type="caution">
    <text evidence="10">The sequence shown here is derived from an EMBL/GenBank/DDBJ whole genome shotgun (WGS) entry which is preliminary data.</text>
</comment>
<proteinExistence type="inferred from homology"/>
<evidence type="ECO:0000256" key="7">
    <source>
        <dbReference type="HAMAP-Rule" id="MF_00150"/>
    </source>
</evidence>
<evidence type="ECO:0000313" key="11">
    <source>
        <dbReference type="Proteomes" id="UP000011135"/>
    </source>
</evidence>
<dbReference type="GO" id="GO:0005737">
    <property type="term" value="C:cytoplasm"/>
    <property type="evidence" value="ECO:0007669"/>
    <property type="project" value="UniProtKB-SubCell"/>
</dbReference>
<keyword evidence="11" id="KW-1185">Reference proteome</keyword>
<keyword evidence="2 7" id="KW-0055">Arginine biosynthesis</keyword>
<comment type="subcellular location">
    <subcellularLocation>
        <location evidence="7">Cytoplasm</location>
    </subcellularLocation>
</comment>
<evidence type="ECO:0000256" key="1">
    <source>
        <dbReference type="ARBA" id="ARBA00004862"/>
    </source>
</evidence>
<protein>
    <recommendedName>
        <fullName evidence="7">N-acetyl-gamma-glutamyl-phosphate reductase</fullName>
        <shortName evidence="7">AGPR</shortName>
        <ecNumber evidence="7">1.2.1.38</ecNumber>
    </recommendedName>
    <alternativeName>
        <fullName evidence="7">N-acetyl-glutamate semialdehyde dehydrogenase</fullName>
        <shortName evidence="7">NAGSA dehydrogenase</shortName>
    </alternativeName>
</protein>
<dbReference type="EC" id="1.2.1.38" evidence="7"/>
<dbReference type="CDD" id="cd23934">
    <property type="entry name" value="AGPR_1_C"/>
    <property type="match status" value="1"/>
</dbReference>
<dbReference type="CDD" id="cd17895">
    <property type="entry name" value="AGPR_1_N"/>
    <property type="match status" value="1"/>
</dbReference>
<accession>L8JVU2</accession>
<gene>
    <name evidence="7" type="primary">argC</name>
    <name evidence="10" type="ORF">C900_05215</name>
</gene>
<dbReference type="OrthoDB" id="9801289at2"/>
<evidence type="ECO:0000313" key="10">
    <source>
        <dbReference type="EMBL" id="ELR73166.1"/>
    </source>
</evidence>
<evidence type="ECO:0000256" key="6">
    <source>
        <dbReference type="ARBA" id="ARBA00050557"/>
    </source>
</evidence>
<sequence length="344" mass="38289">MSKKKIGIIGATGYTGSELARILLHHPEVEIAAITSESRKGERFSEVHPFFRGLIDQELISINEIENMDLDLVFLALPHGVSMDFVKEHAADPYPIIDLSGDFRLDTPEIYEAWYNKEHVYKEGFENAAYGIPELFRKDIRRKKLIANPGCYPTSAILGLAPLAKEGLIEPNVVVDSKSGTTGAGVKAKAATHFPNVNDNFRAYGVKSHRHTIEIEDTLNKIGDAPLTVQFTPHLLPVDRGIVSTIYSRPRPGVDVSQIGDIYEAYYKDEPFVRLTDQPPAIKDVRGTNYCDIYSTYDERTNNFITISAIDNLVKGAAGQAVQNMNLIFGWDEILGLQQVPMNP</sequence>
<dbReference type="STRING" id="1237149.C900_05215"/>
<dbReference type="InterPro" id="IPR000706">
    <property type="entry name" value="AGPR_type-1"/>
</dbReference>
<dbReference type="InterPro" id="IPR050085">
    <property type="entry name" value="AGPR"/>
</dbReference>
<keyword evidence="4 7" id="KW-0521">NADP</keyword>
<name>L8JVU2_9BACT</name>
<evidence type="ECO:0000256" key="4">
    <source>
        <dbReference type="ARBA" id="ARBA00022857"/>
    </source>
</evidence>
<dbReference type="Pfam" id="PF22698">
    <property type="entry name" value="Semialdhyde_dhC_1"/>
    <property type="match status" value="1"/>
</dbReference>
<comment type="pathway">
    <text evidence="1 7">Amino-acid biosynthesis; L-arginine biosynthesis; N(2)-acetyl-L-ornithine from L-glutamate: step 3/4.</text>
</comment>
<dbReference type="InterPro" id="IPR023013">
    <property type="entry name" value="AGPR_AS"/>
</dbReference>
<comment type="similarity">
    <text evidence="7">Belongs to the NAGSA dehydrogenase family. Type 1 subfamily.</text>
</comment>
<evidence type="ECO:0000256" key="2">
    <source>
        <dbReference type="ARBA" id="ARBA00022571"/>
    </source>
</evidence>
<evidence type="ECO:0000256" key="8">
    <source>
        <dbReference type="PROSITE-ProRule" id="PRU10010"/>
    </source>
</evidence>
<organism evidence="10 11">
    <name type="scientific">Fulvivirga imtechensis AK7</name>
    <dbReference type="NCBI Taxonomy" id="1237149"/>
    <lineage>
        <taxon>Bacteria</taxon>
        <taxon>Pseudomonadati</taxon>
        <taxon>Bacteroidota</taxon>
        <taxon>Cytophagia</taxon>
        <taxon>Cytophagales</taxon>
        <taxon>Fulvivirgaceae</taxon>
        <taxon>Fulvivirga</taxon>
    </lineage>
</organism>
<dbReference type="NCBIfam" id="TIGR01850">
    <property type="entry name" value="argC"/>
    <property type="match status" value="1"/>
</dbReference>
<dbReference type="GO" id="GO:0051287">
    <property type="term" value="F:NAD binding"/>
    <property type="evidence" value="ECO:0007669"/>
    <property type="project" value="InterPro"/>
</dbReference>
<dbReference type="GO" id="GO:0006526">
    <property type="term" value="P:L-arginine biosynthetic process"/>
    <property type="evidence" value="ECO:0007669"/>
    <property type="project" value="UniProtKB-UniRule"/>
</dbReference>
<keyword evidence="5 7" id="KW-0560">Oxidoreductase</keyword>
<dbReference type="Pfam" id="PF01118">
    <property type="entry name" value="Semialdhyde_dh"/>
    <property type="match status" value="1"/>
</dbReference>
<dbReference type="InterPro" id="IPR036291">
    <property type="entry name" value="NAD(P)-bd_dom_sf"/>
</dbReference>
<dbReference type="InterPro" id="IPR000534">
    <property type="entry name" value="Semialdehyde_DH_NAD-bd"/>
</dbReference>
<dbReference type="SUPFAM" id="SSF51735">
    <property type="entry name" value="NAD(P)-binding Rossmann-fold domains"/>
    <property type="match status" value="1"/>
</dbReference>
<dbReference type="PROSITE" id="PS01224">
    <property type="entry name" value="ARGC"/>
    <property type="match status" value="1"/>
</dbReference>
<dbReference type="PATRIC" id="fig|1237149.3.peg.731"/>
<comment type="function">
    <text evidence="7">Catalyzes the NADPH-dependent reduction of N-acetyl-5-glutamyl phosphate to yield N-acetyl-L-glutamate 5-semialdehyde.</text>
</comment>
<dbReference type="Proteomes" id="UP000011135">
    <property type="component" value="Unassembled WGS sequence"/>
</dbReference>
<dbReference type="SUPFAM" id="SSF55347">
    <property type="entry name" value="Glyceraldehyde-3-phosphate dehydrogenase-like, C-terminal domain"/>
    <property type="match status" value="1"/>
</dbReference>
<feature type="active site" evidence="7 8">
    <location>
        <position position="151"/>
    </location>
</feature>
<dbReference type="EMBL" id="AMZN01000008">
    <property type="protein sequence ID" value="ELR73166.1"/>
    <property type="molecule type" value="Genomic_DNA"/>
</dbReference>
<dbReference type="AlphaFoldDB" id="L8JVU2"/>
<dbReference type="Gene3D" id="3.40.50.720">
    <property type="entry name" value="NAD(P)-binding Rossmann-like Domain"/>
    <property type="match status" value="1"/>
</dbReference>
<evidence type="ECO:0000256" key="5">
    <source>
        <dbReference type="ARBA" id="ARBA00023002"/>
    </source>
</evidence>
<feature type="domain" description="Semialdehyde dehydrogenase NAD-binding" evidence="9">
    <location>
        <begin position="5"/>
        <end position="143"/>
    </location>
</feature>
<dbReference type="PANTHER" id="PTHR32338:SF10">
    <property type="entry name" value="N-ACETYL-GAMMA-GLUTAMYL-PHOSPHATE REDUCTASE, CHLOROPLASTIC-RELATED"/>
    <property type="match status" value="1"/>
</dbReference>
<dbReference type="PANTHER" id="PTHR32338">
    <property type="entry name" value="N-ACETYL-GAMMA-GLUTAMYL-PHOSPHATE REDUCTASE, CHLOROPLASTIC-RELATED-RELATED"/>
    <property type="match status" value="1"/>
</dbReference>
<dbReference type="HAMAP" id="MF_00150">
    <property type="entry name" value="ArgC_type1"/>
    <property type="match status" value="1"/>
</dbReference>
<dbReference type="SMART" id="SM00859">
    <property type="entry name" value="Semialdhyde_dh"/>
    <property type="match status" value="1"/>
</dbReference>
<dbReference type="GO" id="GO:0070401">
    <property type="term" value="F:NADP+ binding"/>
    <property type="evidence" value="ECO:0007669"/>
    <property type="project" value="InterPro"/>
</dbReference>
<dbReference type="GO" id="GO:0003942">
    <property type="term" value="F:N-acetyl-gamma-glutamyl-phosphate reductase activity"/>
    <property type="evidence" value="ECO:0007669"/>
    <property type="project" value="UniProtKB-UniRule"/>
</dbReference>
<keyword evidence="3 7" id="KW-0028">Amino-acid biosynthesis</keyword>
<keyword evidence="7" id="KW-0963">Cytoplasm</keyword>
<reference evidence="10 11" key="1">
    <citation type="submission" date="2012-12" db="EMBL/GenBank/DDBJ databases">
        <title>Genome assembly of Fulvivirga imtechensis AK7.</title>
        <authorList>
            <person name="Nupur N."/>
            <person name="Khatri I."/>
            <person name="Kumar R."/>
            <person name="Subramanian S."/>
            <person name="Pinnaka A."/>
        </authorList>
    </citation>
    <scope>NUCLEOTIDE SEQUENCE [LARGE SCALE GENOMIC DNA]</scope>
    <source>
        <strain evidence="10 11">AK7</strain>
    </source>
</reference>
<evidence type="ECO:0000256" key="3">
    <source>
        <dbReference type="ARBA" id="ARBA00022605"/>
    </source>
</evidence>
<dbReference type="Gene3D" id="3.30.360.10">
    <property type="entry name" value="Dihydrodipicolinate Reductase, domain 2"/>
    <property type="match status" value="1"/>
</dbReference>
<evidence type="ECO:0000259" key="9">
    <source>
        <dbReference type="SMART" id="SM00859"/>
    </source>
</evidence>
<dbReference type="eggNOG" id="COG0002">
    <property type="taxonomic scope" value="Bacteria"/>
</dbReference>
<dbReference type="FunFam" id="3.30.360.10:FF:000014">
    <property type="entry name" value="N-acetyl-gamma-glutamyl-phosphate reductase"/>
    <property type="match status" value="1"/>
</dbReference>
<dbReference type="InterPro" id="IPR058924">
    <property type="entry name" value="AGPR_dimerisation_dom"/>
</dbReference>
<dbReference type="RefSeq" id="WP_009578185.1">
    <property type="nucleotide sequence ID" value="NZ_AMZN01000008.1"/>
</dbReference>